<name>A0A2T7NGQ7_POMCA</name>
<dbReference type="EMBL" id="PZQS01000012">
    <property type="protein sequence ID" value="PVD20335.1"/>
    <property type="molecule type" value="Genomic_DNA"/>
</dbReference>
<evidence type="ECO:0000313" key="5">
    <source>
        <dbReference type="Proteomes" id="UP000245119"/>
    </source>
</evidence>
<feature type="domain" description="MDN2-binding protein C-terminal" evidence="3">
    <location>
        <begin position="754"/>
        <end position="856"/>
    </location>
</feature>
<dbReference type="InterPro" id="IPR029418">
    <property type="entry name" value="MTBP_C"/>
</dbReference>
<evidence type="ECO:0008006" key="6">
    <source>
        <dbReference type="Google" id="ProtNLM"/>
    </source>
</evidence>
<dbReference type="PANTHER" id="PTHR14382">
    <property type="entry name" value="MDM2-BINDING PROTEIN"/>
    <property type="match status" value="1"/>
</dbReference>
<dbReference type="AlphaFoldDB" id="A0A2T7NGQ7"/>
<dbReference type="GO" id="GO:0007089">
    <property type="term" value="P:traversing start control point of mitotic cell cycle"/>
    <property type="evidence" value="ECO:0007669"/>
    <property type="project" value="TreeGrafter"/>
</dbReference>
<dbReference type="InterPro" id="IPR039061">
    <property type="entry name" value="MTBP"/>
</dbReference>
<reference evidence="4 5" key="1">
    <citation type="submission" date="2018-04" db="EMBL/GenBank/DDBJ databases">
        <title>The genome of golden apple snail Pomacea canaliculata provides insight into stress tolerance and invasive adaptation.</title>
        <authorList>
            <person name="Liu C."/>
            <person name="Liu B."/>
            <person name="Ren Y."/>
            <person name="Zhang Y."/>
            <person name="Wang H."/>
            <person name="Li S."/>
            <person name="Jiang F."/>
            <person name="Yin L."/>
            <person name="Zhang G."/>
            <person name="Qian W."/>
            <person name="Fan W."/>
        </authorList>
    </citation>
    <scope>NUCLEOTIDE SEQUENCE [LARGE SCALE GENOMIC DNA]</scope>
    <source>
        <strain evidence="4">SZHN2017</strain>
        <tissue evidence="4">Muscle</tissue>
    </source>
</reference>
<dbReference type="STRING" id="400727.A0A2T7NGQ7"/>
<comment type="caution">
    <text evidence="4">The sequence shown here is derived from an EMBL/GenBank/DDBJ whole genome shotgun (WGS) entry which is preliminary data.</text>
</comment>
<dbReference type="GO" id="GO:0000776">
    <property type="term" value="C:kinetochore"/>
    <property type="evidence" value="ECO:0007669"/>
    <property type="project" value="TreeGrafter"/>
</dbReference>
<dbReference type="InterPro" id="IPR029421">
    <property type="entry name" value="MTBP_N"/>
</dbReference>
<dbReference type="OrthoDB" id="8633268at2759"/>
<keyword evidence="5" id="KW-1185">Reference proteome</keyword>
<evidence type="ECO:0000259" key="3">
    <source>
        <dbReference type="Pfam" id="PF14920"/>
    </source>
</evidence>
<organism evidence="4 5">
    <name type="scientific">Pomacea canaliculata</name>
    <name type="common">Golden apple snail</name>
    <dbReference type="NCBI Taxonomy" id="400727"/>
    <lineage>
        <taxon>Eukaryota</taxon>
        <taxon>Metazoa</taxon>
        <taxon>Spiralia</taxon>
        <taxon>Lophotrochozoa</taxon>
        <taxon>Mollusca</taxon>
        <taxon>Gastropoda</taxon>
        <taxon>Caenogastropoda</taxon>
        <taxon>Architaenioglossa</taxon>
        <taxon>Ampullarioidea</taxon>
        <taxon>Ampullariidae</taxon>
        <taxon>Pomacea</taxon>
    </lineage>
</organism>
<accession>A0A2T7NGQ7</accession>
<feature type="domain" description="DM2" evidence="2">
    <location>
        <begin position="85"/>
        <end position="206"/>
    </location>
</feature>
<dbReference type="Pfam" id="PF14920">
    <property type="entry name" value="MTBP_C"/>
    <property type="match status" value="1"/>
</dbReference>
<protein>
    <recommendedName>
        <fullName evidence="6">Mdm2-binding protein</fullName>
    </recommendedName>
</protein>
<dbReference type="PANTHER" id="PTHR14382:SF1">
    <property type="entry name" value="MDM2-BINDING PROTEIN"/>
    <property type="match status" value="1"/>
</dbReference>
<evidence type="ECO:0000256" key="1">
    <source>
        <dbReference type="SAM" id="MobiDB-lite"/>
    </source>
</evidence>
<feature type="compositionally biased region" description="Basic and acidic residues" evidence="1">
    <location>
        <begin position="773"/>
        <end position="792"/>
    </location>
</feature>
<dbReference type="Proteomes" id="UP000245119">
    <property type="component" value="Linkage Group LG12"/>
</dbReference>
<dbReference type="Pfam" id="PF14918">
    <property type="entry name" value="MTBP_N"/>
    <property type="match status" value="1"/>
</dbReference>
<dbReference type="GO" id="GO:0031396">
    <property type="term" value="P:regulation of protein ubiquitination"/>
    <property type="evidence" value="ECO:0007669"/>
    <property type="project" value="InterPro"/>
</dbReference>
<dbReference type="GO" id="GO:0034501">
    <property type="term" value="P:protein localization to kinetochore"/>
    <property type="evidence" value="ECO:0007669"/>
    <property type="project" value="TreeGrafter"/>
</dbReference>
<evidence type="ECO:0000259" key="2">
    <source>
        <dbReference type="Pfam" id="PF14918"/>
    </source>
</evidence>
<sequence length="879" mass="99549">MSAWGQASGEVVKTATKSLLADFESSDYRVLEIFVHICWVDENFEHVLHNSDKDWQHLHTVDVDKDFASVQQTSEANNAKFGPTLLADHLHNLADGLPCAGCLVDVIFVQPFNTSREMSVMVLGACLRLNKWHGAQVTLLVARKDEENDTCQLWKTVLHADIQNTEERISLKIPVWRGTISIQDIKSVMQSEVSLECLDLKQMKRKMNSLLALEKNFLTENGDGGEAGCTLVLGPTLEMLACVSLDTVPLYLLDSLTLRVHVKENSPFGALLSSLSYAEGVVVKLGVFDVSSVPPAAAQGLSTMAWKEAASSGSYKTEREKILSKHHLFLIVRGRWREADHYTGLTLRSPSEISAKLFEDLHLLAYFRSKIEKASTDTREEVEPQIHTFLDNLPAISADLFKDVDNIWMKMDLGEAKVNTTELRHIIQLAQDILLKKATQMWKDTSHSDASLSQSHVYCDMICEPSKWPERARLMQDETKTKVLSRYQSSDSMTTSSSPLFVDESSVDAKDMPRWFRPDGSAICDTFSPVKALGTQRKLSSKEATTLPWPECKDVHYHDVFYEHDKHTEKQEHFFKKFRDVIMMEEFHSSFDNHPHIPAVRRRAASARSFVARPRMHRKAELMEERKPCTNVDGDSKDNVIGTSGIHHLHRTRSKSALLSSNRISTSSLWLQPAKGTRHLMHQEHHQISSSVPQPREAPDTVNIFIPSSVTKTSQMSETVHVFPPSSLPPLKRKRSQAEDAVNIFAPSSLRKVPRTTEDVNIFTTPKILHSSGDIREGQENSGRQELRSQRHQRKLEEVLTRVLQEAGVSSSDLIYSSCFQKLCQVTKFYVKQLPNSKNLKNEMRNIALKQVEQVVDLERRRQDLAMKKKLRPSTILCQ</sequence>
<gene>
    <name evidence="4" type="ORF">C0Q70_18489</name>
</gene>
<proteinExistence type="predicted"/>
<feature type="region of interest" description="Disordered" evidence="1">
    <location>
        <begin position="770"/>
        <end position="792"/>
    </location>
</feature>
<evidence type="ECO:0000313" key="4">
    <source>
        <dbReference type="EMBL" id="PVD20335.1"/>
    </source>
</evidence>